<dbReference type="GeneID" id="100203316"/>
<keyword evidence="12" id="KW-0966">Cell projection</keyword>
<gene>
    <name evidence="15" type="primary">LOC100203316</name>
</gene>
<keyword evidence="14" id="KW-1185">Reference proteome</keyword>
<comment type="subcellular location">
    <subcellularLocation>
        <location evidence="1">Cytoplasm</location>
        <location evidence="1">Cytoskeleton</location>
        <location evidence="1">Cilium basal body</location>
    </subcellularLocation>
</comment>
<dbReference type="InterPro" id="IPR001806">
    <property type="entry name" value="Small_GTPase"/>
</dbReference>
<dbReference type="RefSeq" id="XP_065649876.1">
    <property type="nucleotide sequence ID" value="XM_065793804.1"/>
</dbReference>
<evidence type="ECO:0000256" key="4">
    <source>
        <dbReference type="ARBA" id="ARBA00022448"/>
    </source>
</evidence>
<reference evidence="15" key="1">
    <citation type="submission" date="2025-08" db="UniProtKB">
        <authorList>
            <consortium name="RefSeq"/>
        </authorList>
    </citation>
    <scope>IDENTIFICATION</scope>
</reference>
<dbReference type="SUPFAM" id="SSF52540">
    <property type="entry name" value="P-loop containing nucleoside triphosphate hydrolases"/>
    <property type="match status" value="1"/>
</dbReference>
<evidence type="ECO:0000256" key="1">
    <source>
        <dbReference type="ARBA" id="ARBA00004120"/>
    </source>
</evidence>
<dbReference type="PANTHER" id="PTHR14983:SF1">
    <property type="entry name" value="CILIOGENESIS AND PLANAR POLARITY EFFECTOR 2"/>
    <property type="match status" value="1"/>
</dbReference>
<sequence>MQFGSLIDFNIFSSSSVKEFLSPLVKKGNRKYFGLLESPLNYGAAEKLYATELQYKIFVCGNGAIGKTSAILKLSGQKIPDNIPETLGIQTTVVYWPVRLLDTDQYVLFKLMFFDTSEQTLNTYNHILPSCTENLDCVVYMFSFSRYTTWEDIPKLISRVDVGEDVLKVCAGIQNADIFSKKTEITNKMIKDFEQVWGFPVLNINNENKEDCKILELFEEISTFMNKLCELLWYRDQVRANLIPKNQVNFCFKDNLNMSDNQNRADEAFC</sequence>
<evidence type="ECO:0000313" key="14">
    <source>
        <dbReference type="Proteomes" id="UP001652625"/>
    </source>
</evidence>
<evidence type="ECO:0000256" key="8">
    <source>
        <dbReference type="ARBA" id="ARBA00022927"/>
    </source>
</evidence>
<comment type="similarity">
    <text evidence="2">Belongs to the small GTPase superfamily. Rab family.</text>
</comment>
<evidence type="ECO:0000256" key="6">
    <source>
        <dbReference type="ARBA" id="ARBA00022490"/>
    </source>
</evidence>
<evidence type="ECO:0000256" key="10">
    <source>
        <dbReference type="ARBA" id="ARBA00023134"/>
    </source>
</evidence>
<protein>
    <recommendedName>
        <fullName evidence="3">Ciliogenesis and planar polarity effector 2</fullName>
    </recommendedName>
    <alternativeName>
        <fullName evidence="13">REM2- and Rab-like small GTPase 1</fullName>
    </alternativeName>
</protein>
<keyword evidence="4" id="KW-0813">Transport</keyword>
<dbReference type="Gene3D" id="3.40.50.300">
    <property type="entry name" value="P-loop containing nucleotide triphosphate hydrolases"/>
    <property type="match status" value="1"/>
</dbReference>
<dbReference type="Pfam" id="PF00071">
    <property type="entry name" value="Ras"/>
    <property type="match status" value="1"/>
</dbReference>
<evidence type="ECO:0000256" key="3">
    <source>
        <dbReference type="ARBA" id="ARBA00021423"/>
    </source>
</evidence>
<evidence type="ECO:0000256" key="2">
    <source>
        <dbReference type="ARBA" id="ARBA00006270"/>
    </source>
</evidence>
<keyword evidence="5" id="KW-0268">Exocytosis</keyword>
<dbReference type="PANTHER" id="PTHR14983">
    <property type="entry name" value="CILIOGENESIS AND PLANAR POLARITY EFFECTOR 2"/>
    <property type="match status" value="1"/>
</dbReference>
<evidence type="ECO:0000313" key="15">
    <source>
        <dbReference type="RefSeq" id="XP_065649876.1"/>
    </source>
</evidence>
<dbReference type="InterPro" id="IPR039677">
    <property type="entry name" value="RSG1"/>
</dbReference>
<keyword evidence="7" id="KW-0970">Cilium biogenesis/degradation</keyword>
<dbReference type="InterPro" id="IPR027417">
    <property type="entry name" value="P-loop_NTPase"/>
</dbReference>
<keyword evidence="6" id="KW-0963">Cytoplasm</keyword>
<evidence type="ECO:0000256" key="5">
    <source>
        <dbReference type="ARBA" id="ARBA00022483"/>
    </source>
</evidence>
<keyword evidence="10" id="KW-0342">GTP-binding</keyword>
<keyword evidence="10" id="KW-0547">Nucleotide-binding</keyword>
<dbReference type="Proteomes" id="UP001652625">
    <property type="component" value="Chromosome 03"/>
</dbReference>
<evidence type="ECO:0000256" key="9">
    <source>
        <dbReference type="ARBA" id="ARBA00023069"/>
    </source>
</evidence>
<keyword evidence="8" id="KW-0653">Protein transport</keyword>
<evidence type="ECO:0000256" key="11">
    <source>
        <dbReference type="ARBA" id="ARBA00023212"/>
    </source>
</evidence>
<evidence type="ECO:0000256" key="12">
    <source>
        <dbReference type="ARBA" id="ARBA00023273"/>
    </source>
</evidence>
<evidence type="ECO:0000256" key="13">
    <source>
        <dbReference type="ARBA" id="ARBA00030243"/>
    </source>
</evidence>
<keyword evidence="11" id="KW-0206">Cytoskeleton</keyword>
<proteinExistence type="inferred from homology"/>
<evidence type="ECO:0000256" key="7">
    <source>
        <dbReference type="ARBA" id="ARBA00022794"/>
    </source>
</evidence>
<organism evidence="14 15">
    <name type="scientific">Hydra vulgaris</name>
    <name type="common">Hydra</name>
    <name type="synonym">Hydra attenuata</name>
    <dbReference type="NCBI Taxonomy" id="6087"/>
    <lineage>
        <taxon>Eukaryota</taxon>
        <taxon>Metazoa</taxon>
        <taxon>Cnidaria</taxon>
        <taxon>Hydrozoa</taxon>
        <taxon>Hydroidolina</taxon>
        <taxon>Anthoathecata</taxon>
        <taxon>Aplanulata</taxon>
        <taxon>Hydridae</taxon>
        <taxon>Hydra</taxon>
    </lineage>
</organism>
<name>A0ABM4BLD8_HYDVU</name>
<accession>A0ABM4BLD8</accession>
<keyword evidence="9" id="KW-0969">Cilium</keyword>